<dbReference type="Gene3D" id="1.20.1560.10">
    <property type="entry name" value="ABC transporter type 1, transmembrane domain"/>
    <property type="match status" value="1"/>
</dbReference>
<dbReference type="RefSeq" id="WP_008340548.1">
    <property type="nucleotide sequence ID" value="NZ_AFRZ01000001.1"/>
</dbReference>
<evidence type="ECO:0000313" key="12">
    <source>
        <dbReference type="EMBL" id="EHP29052.1"/>
    </source>
</evidence>
<dbReference type="PANTHER" id="PTHR24221">
    <property type="entry name" value="ATP-BINDING CASSETTE SUB-FAMILY B"/>
    <property type="match status" value="1"/>
</dbReference>
<dbReference type="HOGENOM" id="CLU_000604_84_3_7"/>
<feature type="transmembrane region" description="Helical" evidence="9">
    <location>
        <begin position="20"/>
        <end position="46"/>
    </location>
</feature>
<dbReference type="SUPFAM" id="SSF90123">
    <property type="entry name" value="ABC transporter transmembrane region"/>
    <property type="match status" value="1"/>
</dbReference>
<evidence type="ECO:0000256" key="5">
    <source>
        <dbReference type="ARBA" id="ARBA00022741"/>
    </source>
</evidence>
<dbReference type="EMBL" id="AFRZ01000001">
    <property type="protein sequence ID" value="EHP29052.1"/>
    <property type="molecule type" value="Genomic_DNA"/>
</dbReference>
<evidence type="ECO:0000256" key="3">
    <source>
        <dbReference type="ARBA" id="ARBA00022475"/>
    </source>
</evidence>
<feature type="transmembrane region" description="Helical" evidence="9">
    <location>
        <begin position="147"/>
        <end position="168"/>
    </location>
</feature>
<feature type="domain" description="ABC transporter" evidence="10">
    <location>
        <begin position="353"/>
        <end position="566"/>
    </location>
</feature>
<dbReference type="InterPro" id="IPR039421">
    <property type="entry name" value="Type_1_exporter"/>
</dbReference>
<dbReference type="GO" id="GO:0016887">
    <property type="term" value="F:ATP hydrolysis activity"/>
    <property type="evidence" value="ECO:0007669"/>
    <property type="project" value="InterPro"/>
</dbReference>
<dbReference type="Pfam" id="PF00664">
    <property type="entry name" value="ABC_membrane"/>
    <property type="match status" value="1"/>
</dbReference>
<dbReference type="InterPro" id="IPR003439">
    <property type="entry name" value="ABC_transporter-like_ATP-bd"/>
</dbReference>
<feature type="transmembrane region" description="Helical" evidence="9">
    <location>
        <begin position="174"/>
        <end position="194"/>
    </location>
</feature>
<dbReference type="GO" id="GO:0005524">
    <property type="term" value="F:ATP binding"/>
    <property type="evidence" value="ECO:0007669"/>
    <property type="project" value="UniProtKB-KW"/>
</dbReference>
<evidence type="ECO:0000256" key="9">
    <source>
        <dbReference type="SAM" id="Phobius"/>
    </source>
</evidence>
<keyword evidence="2" id="KW-0813">Transport</keyword>
<evidence type="ECO:0000313" key="13">
    <source>
        <dbReference type="Proteomes" id="UP000006431"/>
    </source>
</evidence>
<feature type="domain" description="ABC transmembrane type-1" evidence="11">
    <location>
        <begin position="40"/>
        <end position="321"/>
    </location>
</feature>
<dbReference type="SUPFAM" id="SSF52540">
    <property type="entry name" value="P-loop containing nucleoside triphosphate hydrolases"/>
    <property type="match status" value="1"/>
</dbReference>
<evidence type="ECO:0000256" key="4">
    <source>
        <dbReference type="ARBA" id="ARBA00022692"/>
    </source>
</evidence>
<dbReference type="InterPro" id="IPR017871">
    <property type="entry name" value="ABC_transporter-like_CS"/>
</dbReference>
<evidence type="ECO:0000259" key="10">
    <source>
        <dbReference type="PROSITE" id="PS50893"/>
    </source>
</evidence>
<dbReference type="Proteomes" id="UP000006431">
    <property type="component" value="Unassembled WGS sequence"/>
</dbReference>
<dbReference type="GO" id="GO:0140359">
    <property type="term" value="F:ABC-type transporter activity"/>
    <property type="evidence" value="ECO:0007669"/>
    <property type="project" value="InterPro"/>
</dbReference>
<keyword evidence="4 9" id="KW-0812">Transmembrane</keyword>
<dbReference type="InterPro" id="IPR011527">
    <property type="entry name" value="ABC1_TM_dom"/>
</dbReference>
<keyword evidence="6" id="KW-0067">ATP-binding</keyword>
<comment type="subcellular location">
    <subcellularLocation>
        <location evidence="1">Cell membrane</location>
        <topology evidence="1">Multi-pass membrane protein</topology>
    </subcellularLocation>
</comment>
<comment type="caution">
    <text evidence="12">The sequence shown here is derived from an EMBL/GenBank/DDBJ whole genome shotgun (WGS) entry which is preliminary data.</text>
</comment>
<reference evidence="12 13" key="1">
    <citation type="journal article" date="2012" name="Proc. Natl. Acad. Sci. U.S.A.">
        <title>Genome and physiology of a model Epsilonproteobacterium responsible for sulfide detoxification in marine oxygen depletion zones.</title>
        <authorList>
            <person name="Grote J."/>
            <person name="Schott T."/>
            <person name="Bruckner C.G."/>
            <person name="Glockner F.O."/>
            <person name="Jost G."/>
            <person name="Teeling H."/>
            <person name="Labrenz M."/>
            <person name="Jurgens K."/>
        </authorList>
    </citation>
    <scope>NUCLEOTIDE SEQUENCE [LARGE SCALE GENOMIC DNA]</scope>
    <source>
        <strain evidence="12 13">GD1</strain>
    </source>
</reference>
<dbReference type="Gene3D" id="3.40.50.300">
    <property type="entry name" value="P-loop containing nucleotide triphosphate hydrolases"/>
    <property type="match status" value="1"/>
</dbReference>
<dbReference type="STRING" id="929558.SMGD1_0525"/>
<feature type="transmembrane region" description="Helical" evidence="9">
    <location>
        <begin position="75"/>
        <end position="99"/>
    </location>
</feature>
<keyword evidence="3" id="KW-1003">Cell membrane</keyword>
<dbReference type="SMART" id="SM00382">
    <property type="entry name" value="AAA"/>
    <property type="match status" value="1"/>
</dbReference>
<dbReference type="InterPro" id="IPR003593">
    <property type="entry name" value="AAA+_ATPase"/>
</dbReference>
<keyword evidence="8 9" id="KW-0472">Membrane</keyword>
<evidence type="ECO:0000259" key="11">
    <source>
        <dbReference type="PROSITE" id="PS50929"/>
    </source>
</evidence>
<feature type="transmembrane region" description="Helical" evidence="9">
    <location>
        <begin position="265"/>
        <end position="284"/>
    </location>
</feature>
<dbReference type="AlphaFoldDB" id="H1FVC6"/>
<dbReference type="InterPro" id="IPR036640">
    <property type="entry name" value="ABC1_TM_sf"/>
</dbReference>
<dbReference type="FunFam" id="3.40.50.300:FF:000299">
    <property type="entry name" value="ABC transporter ATP-binding protein/permease"/>
    <property type="match status" value="1"/>
</dbReference>
<accession>H1FVC6</accession>
<evidence type="ECO:0000256" key="1">
    <source>
        <dbReference type="ARBA" id="ARBA00004651"/>
    </source>
</evidence>
<evidence type="ECO:0000256" key="8">
    <source>
        <dbReference type="ARBA" id="ARBA00023136"/>
    </source>
</evidence>
<dbReference type="CDD" id="cd18553">
    <property type="entry name" value="ABC_6TM_PglK_like"/>
    <property type="match status" value="1"/>
</dbReference>
<keyword evidence="13" id="KW-1185">Reference proteome</keyword>
<proteinExistence type="predicted"/>
<dbReference type="PROSITE" id="PS50893">
    <property type="entry name" value="ABC_TRANSPORTER_2"/>
    <property type="match status" value="1"/>
</dbReference>
<name>H1FVC6_SULGG</name>
<dbReference type="GO" id="GO:0005886">
    <property type="term" value="C:plasma membrane"/>
    <property type="evidence" value="ECO:0007669"/>
    <property type="project" value="UniProtKB-SubCell"/>
</dbReference>
<dbReference type="InterPro" id="IPR027417">
    <property type="entry name" value="P-loop_NTPase"/>
</dbReference>
<dbReference type="Pfam" id="PF00005">
    <property type="entry name" value="ABC_tran"/>
    <property type="match status" value="1"/>
</dbReference>
<sequence length="566" mass="64899">MIDILKKLNNILTKQDKKFIKLLIALSIFVSIIEMIGISAIMPFIAVSSDFSLITSNIYYKVVYDFFQFNNEINFVVSFGVALVFFYFLRSAINLFYGYMQARFTHGRYYLIVYRLFENYMGMSYKNFVTKNSSTLTKSIVNEASGLTALINAFLIIFGEIFVMLLIYSMMLYVSYKITLVLTILLLLNAILLIKTISKKIKQTGKLRASIQKKFYEIINKTFGNFKLIKLQNNDEKIINEFSSASSEFANANIIYATLGHFPRLFLEAIGFGIIVSIITFFIWENQTDIKSILPVISMFVLALYRLMPSVNRIMTSYNQILFHHKSLDIIHNDLVYDSELLGNKKIDLNYNIKLENIKFEYNIKKPILKNININIIKNDKIAFIGESGSGKSTLVDIIMGLHKPVQGNILIDDVVLSDDNIKDWRSKIGYIPQNVYLFDGTVAENIVFGREYKEKRILEVLKQANIYEYILSYDGLDTLVGEGGVMLSGGQKQRIAIARALYDNPEILVLDEATSALDSETESKIMDEIYNISEDKTLIIIAHRLSTIERCEKIYKIRDGEIENV</sequence>
<evidence type="ECO:0000256" key="6">
    <source>
        <dbReference type="ARBA" id="ARBA00022840"/>
    </source>
</evidence>
<dbReference type="eggNOG" id="COG1132">
    <property type="taxonomic scope" value="Bacteria"/>
</dbReference>
<organism evidence="12 13">
    <name type="scientific">Sulfurimonas gotlandica (strain DSM 19862 / JCM 16533 / GD1)</name>
    <dbReference type="NCBI Taxonomy" id="929558"/>
    <lineage>
        <taxon>Bacteria</taxon>
        <taxon>Pseudomonadati</taxon>
        <taxon>Campylobacterota</taxon>
        <taxon>Epsilonproteobacteria</taxon>
        <taxon>Campylobacterales</taxon>
        <taxon>Sulfurimonadaceae</taxon>
        <taxon>Sulfurimonas</taxon>
    </lineage>
</organism>
<dbReference type="PATRIC" id="fig|929558.5.peg.523"/>
<evidence type="ECO:0000256" key="2">
    <source>
        <dbReference type="ARBA" id="ARBA00022448"/>
    </source>
</evidence>
<dbReference type="PROSITE" id="PS00211">
    <property type="entry name" value="ABC_TRANSPORTER_1"/>
    <property type="match status" value="1"/>
</dbReference>
<dbReference type="PANTHER" id="PTHR24221:SF654">
    <property type="entry name" value="ATP-BINDING CASSETTE SUB-FAMILY B MEMBER 6"/>
    <property type="match status" value="1"/>
</dbReference>
<keyword evidence="7 9" id="KW-1133">Transmembrane helix</keyword>
<keyword evidence="5" id="KW-0547">Nucleotide-binding</keyword>
<dbReference type="PROSITE" id="PS50929">
    <property type="entry name" value="ABC_TM1F"/>
    <property type="match status" value="1"/>
</dbReference>
<evidence type="ECO:0000256" key="7">
    <source>
        <dbReference type="ARBA" id="ARBA00022989"/>
    </source>
</evidence>
<protein>
    <submittedName>
        <fullName evidence="12">ABC-type multidrug transport system, ATPase and permease components</fullName>
    </submittedName>
</protein>
<dbReference type="GO" id="GO:0034040">
    <property type="term" value="F:ATPase-coupled lipid transmembrane transporter activity"/>
    <property type="evidence" value="ECO:0007669"/>
    <property type="project" value="TreeGrafter"/>
</dbReference>
<gene>
    <name evidence="12" type="ORF">SMGD1_0525</name>
</gene>